<dbReference type="AlphaFoldDB" id="A0A6M3JVK1"/>
<accession>A0A6M3JVK1</accession>
<name>A0A6M3JVK1_9ZZZZ</name>
<reference evidence="1" key="1">
    <citation type="submission" date="2020-03" db="EMBL/GenBank/DDBJ databases">
        <title>The deep terrestrial virosphere.</title>
        <authorList>
            <person name="Holmfeldt K."/>
            <person name="Nilsson E."/>
            <person name="Simone D."/>
            <person name="Lopez-Fernandez M."/>
            <person name="Wu X."/>
            <person name="de Brujin I."/>
            <person name="Lundin D."/>
            <person name="Andersson A."/>
            <person name="Bertilsson S."/>
            <person name="Dopson M."/>
        </authorList>
    </citation>
    <scope>NUCLEOTIDE SEQUENCE</scope>
    <source>
        <strain evidence="1">MM415A02111</strain>
    </source>
</reference>
<dbReference type="EMBL" id="MT142071">
    <property type="protein sequence ID" value="QJA74056.1"/>
    <property type="molecule type" value="Genomic_DNA"/>
</dbReference>
<sequence length="104" mass="12120">MQKIRAVFDAPKDCSDETLQKEFKGSAQKFVDHFEAEGWVLRSSLDFYCDMGRSNNDPLKNHYVIVGYFYPLNKKADRPGVIELPDRIVQKLLQKMPEKVRILN</sequence>
<proteinExistence type="predicted"/>
<gene>
    <name evidence="1" type="ORF">MM415A02111_0004</name>
</gene>
<evidence type="ECO:0000313" key="1">
    <source>
        <dbReference type="EMBL" id="QJA74056.1"/>
    </source>
</evidence>
<organism evidence="1">
    <name type="scientific">viral metagenome</name>
    <dbReference type="NCBI Taxonomy" id="1070528"/>
    <lineage>
        <taxon>unclassified sequences</taxon>
        <taxon>metagenomes</taxon>
        <taxon>organismal metagenomes</taxon>
    </lineage>
</organism>
<protein>
    <submittedName>
        <fullName evidence="1">Uncharacterized protein</fullName>
    </submittedName>
</protein>